<gene>
    <name evidence="9" type="ORF">FHS30_001219</name>
</gene>
<evidence type="ECO:0000256" key="6">
    <source>
        <dbReference type="SAM" id="MobiDB-lite"/>
    </source>
</evidence>
<evidence type="ECO:0000256" key="5">
    <source>
        <dbReference type="PROSITE-ProRule" id="PRU10141"/>
    </source>
</evidence>
<feature type="region of interest" description="Disordered" evidence="6">
    <location>
        <begin position="65"/>
        <end position="84"/>
    </location>
</feature>
<feature type="compositionally biased region" description="Polar residues" evidence="6">
    <location>
        <begin position="65"/>
        <end position="80"/>
    </location>
</feature>
<feature type="binding site" evidence="5">
    <location>
        <position position="136"/>
    </location>
    <ligand>
        <name>ATP</name>
        <dbReference type="ChEBI" id="CHEBI:30616"/>
    </ligand>
</feature>
<evidence type="ECO:0000313" key="9">
    <source>
        <dbReference type="EMBL" id="MBB3168035.1"/>
    </source>
</evidence>
<dbReference type="Pfam" id="PF00069">
    <property type="entry name" value="Pkinase"/>
    <property type="match status" value="1"/>
</dbReference>
<name>A0A839URM6_9GAMM</name>
<evidence type="ECO:0000256" key="2">
    <source>
        <dbReference type="ARBA" id="ARBA00022741"/>
    </source>
</evidence>
<evidence type="ECO:0000313" key="10">
    <source>
        <dbReference type="Proteomes" id="UP000559987"/>
    </source>
</evidence>
<keyword evidence="2 5" id="KW-0547">Nucleotide-binding</keyword>
<feature type="domain" description="Protein kinase" evidence="8">
    <location>
        <begin position="107"/>
        <end position="353"/>
    </location>
</feature>
<keyword evidence="7" id="KW-1133">Transmembrane helix</keyword>
<keyword evidence="7" id="KW-0812">Transmembrane</keyword>
<dbReference type="CDD" id="cd14014">
    <property type="entry name" value="STKc_PknB_like"/>
    <property type="match status" value="1"/>
</dbReference>
<dbReference type="PROSITE" id="PS50011">
    <property type="entry name" value="PROTEIN_KINASE_DOM"/>
    <property type="match status" value="1"/>
</dbReference>
<keyword evidence="10" id="KW-1185">Reference proteome</keyword>
<dbReference type="InterPro" id="IPR000719">
    <property type="entry name" value="Prot_kinase_dom"/>
</dbReference>
<keyword evidence="3" id="KW-0418">Kinase</keyword>
<dbReference type="Proteomes" id="UP000559987">
    <property type="component" value="Unassembled WGS sequence"/>
</dbReference>
<dbReference type="Gene3D" id="1.10.510.10">
    <property type="entry name" value="Transferase(Phosphotransferase) domain 1"/>
    <property type="match status" value="1"/>
</dbReference>
<dbReference type="EMBL" id="JACHXZ010000002">
    <property type="protein sequence ID" value="MBB3168035.1"/>
    <property type="molecule type" value="Genomic_DNA"/>
</dbReference>
<keyword evidence="4 5" id="KW-0067">ATP-binding</keyword>
<evidence type="ECO:0000256" key="7">
    <source>
        <dbReference type="SAM" id="Phobius"/>
    </source>
</evidence>
<organism evidence="9 10">
    <name type="scientific">Simiduia aestuariiviva</name>
    <dbReference type="NCBI Taxonomy" id="1510459"/>
    <lineage>
        <taxon>Bacteria</taxon>
        <taxon>Pseudomonadati</taxon>
        <taxon>Pseudomonadota</taxon>
        <taxon>Gammaproteobacteria</taxon>
        <taxon>Cellvibrionales</taxon>
        <taxon>Cellvibrionaceae</taxon>
        <taxon>Simiduia</taxon>
    </lineage>
</organism>
<keyword evidence="1" id="KW-0808">Transferase</keyword>
<dbReference type="GO" id="GO:0004674">
    <property type="term" value="F:protein serine/threonine kinase activity"/>
    <property type="evidence" value="ECO:0007669"/>
    <property type="project" value="TreeGrafter"/>
</dbReference>
<dbReference type="SUPFAM" id="SSF56112">
    <property type="entry name" value="Protein kinase-like (PK-like)"/>
    <property type="match status" value="1"/>
</dbReference>
<dbReference type="InterPro" id="IPR011009">
    <property type="entry name" value="Kinase-like_dom_sf"/>
</dbReference>
<reference evidence="9 10" key="1">
    <citation type="submission" date="2020-08" db="EMBL/GenBank/DDBJ databases">
        <title>Genomic Encyclopedia of Type Strains, Phase III (KMG-III): the genomes of soil and plant-associated and newly described type strains.</title>
        <authorList>
            <person name="Whitman W."/>
        </authorList>
    </citation>
    <scope>NUCLEOTIDE SEQUENCE [LARGE SCALE GENOMIC DNA]</scope>
    <source>
        <strain evidence="9 10">CECT 8571</strain>
    </source>
</reference>
<dbReference type="AlphaFoldDB" id="A0A839URM6"/>
<proteinExistence type="predicted"/>
<dbReference type="PANTHER" id="PTHR43289:SF6">
    <property type="entry name" value="SERINE_THREONINE-PROTEIN KINASE NEKL-3"/>
    <property type="match status" value="1"/>
</dbReference>
<dbReference type="SUPFAM" id="SSF56436">
    <property type="entry name" value="C-type lectin-like"/>
    <property type="match status" value="1"/>
</dbReference>
<dbReference type="PROSITE" id="PS00107">
    <property type="entry name" value="PROTEIN_KINASE_ATP"/>
    <property type="match status" value="1"/>
</dbReference>
<dbReference type="Gene3D" id="3.90.1580.10">
    <property type="entry name" value="paralog of FGE (formylglycine-generating enzyme)"/>
    <property type="match status" value="1"/>
</dbReference>
<dbReference type="Gene3D" id="3.30.200.20">
    <property type="entry name" value="Phosphorylase Kinase, domain 1"/>
    <property type="match status" value="1"/>
</dbReference>
<accession>A0A839URM6</accession>
<dbReference type="RefSeq" id="WP_183909410.1">
    <property type="nucleotide sequence ID" value="NZ_JACHXZ010000002.1"/>
</dbReference>
<comment type="caution">
    <text evidence="9">The sequence shown here is derived from an EMBL/GenBank/DDBJ whole genome shotgun (WGS) entry which is preliminary data.</text>
</comment>
<dbReference type="InterPro" id="IPR042095">
    <property type="entry name" value="SUMF_sf"/>
</dbReference>
<dbReference type="GO" id="GO:0005524">
    <property type="term" value="F:ATP binding"/>
    <property type="evidence" value="ECO:0007669"/>
    <property type="project" value="UniProtKB-UniRule"/>
</dbReference>
<feature type="transmembrane region" description="Helical" evidence="7">
    <location>
        <begin position="381"/>
        <end position="402"/>
    </location>
</feature>
<dbReference type="Pfam" id="PF03781">
    <property type="entry name" value="FGE-sulfatase"/>
    <property type="match status" value="1"/>
</dbReference>
<evidence type="ECO:0000259" key="8">
    <source>
        <dbReference type="PROSITE" id="PS50011"/>
    </source>
</evidence>
<dbReference type="PANTHER" id="PTHR43289">
    <property type="entry name" value="MITOGEN-ACTIVATED PROTEIN KINASE KINASE KINASE 20-RELATED"/>
    <property type="match status" value="1"/>
</dbReference>
<evidence type="ECO:0000256" key="4">
    <source>
        <dbReference type="ARBA" id="ARBA00022840"/>
    </source>
</evidence>
<dbReference type="SMART" id="SM00220">
    <property type="entry name" value="S_TKc"/>
    <property type="match status" value="1"/>
</dbReference>
<evidence type="ECO:0000256" key="1">
    <source>
        <dbReference type="ARBA" id="ARBA00022679"/>
    </source>
</evidence>
<sequence length="659" mass="71691">MDAPQALALLGLTEGATAADIARAVAAKRTQIQQKHDAAPTDALKAKFAQLLAQVDEAGALLSSTAAPASKNPSPLSQTKLADLPGMGPDASESLIIEPGTELAGRYQVGALLGSGGMGAVYQAFDTNTRKPVALKLLLPGLTRNPQALERFLDEARLSQQLSHPGIVNVYDIQKDGDTWFIVMELLEGQDLRQMMNNRALVRQVFSQAELLDVAKQLCAALRYAHQYTVHRDIKPENIWLTEEGEYKLMDFGIARVQSTSQRTQTGAAMGTAYYMAPEQIRGAKNLDGRADLYAIGVLLYEMAAGEVPAGVIKPLRERCPHVSKSFSNAVMQCLQSNPDERFANADALLAALEEKGSNSIPAGAWNKGGDSLPAVSWEKVAIAAGVLVATLVFGVMGFAIYSYDADKAATDAEESAAVEAARKNPTGVLVKVPAGSFVMGDLTGSDESNEKPSHRVNINAFWMQEHEVTWAQYQLCIEANRCSAIRDGDNGWGKGNRPVIKVSARDIRSYISWLSMVSKKRFRLPTEAEWEYAARAGSRLNYTWGSTINCDQARYGYRSGGECGDEPEGTLPVKSFAPNAYGLYDMHGNVWEYTQDSWHDSYIGAPIDGSAWITKSNFSLYVVRGGSWDAKPSDLRSAKRETFGDMGRTNLGFRLVHD</sequence>
<dbReference type="InterPro" id="IPR005532">
    <property type="entry name" value="SUMF_dom"/>
</dbReference>
<protein>
    <submittedName>
        <fullName evidence="9">Formylglycine-generating enzyme required for sulfatase activity</fullName>
    </submittedName>
</protein>
<evidence type="ECO:0000256" key="3">
    <source>
        <dbReference type="ARBA" id="ARBA00022777"/>
    </source>
</evidence>
<keyword evidence="7" id="KW-0472">Membrane</keyword>
<dbReference type="InterPro" id="IPR017441">
    <property type="entry name" value="Protein_kinase_ATP_BS"/>
</dbReference>
<dbReference type="InterPro" id="IPR016187">
    <property type="entry name" value="CTDL_fold"/>
</dbReference>